<gene>
    <name evidence="1" type="ORF">NDU88_002605</name>
</gene>
<dbReference type="Proteomes" id="UP001066276">
    <property type="component" value="Chromosome 4_1"/>
</dbReference>
<dbReference type="EMBL" id="JANPWB010000007">
    <property type="protein sequence ID" value="KAJ1170733.1"/>
    <property type="molecule type" value="Genomic_DNA"/>
</dbReference>
<organism evidence="1 2">
    <name type="scientific">Pleurodeles waltl</name>
    <name type="common">Iberian ribbed newt</name>
    <dbReference type="NCBI Taxonomy" id="8319"/>
    <lineage>
        <taxon>Eukaryota</taxon>
        <taxon>Metazoa</taxon>
        <taxon>Chordata</taxon>
        <taxon>Craniata</taxon>
        <taxon>Vertebrata</taxon>
        <taxon>Euteleostomi</taxon>
        <taxon>Amphibia</taxon>
        <taxon>Batrachia</taxon>
        <taxon>Caudata</taxon>
        <taxon>Salamandroidea</taxon>
        <taxon>Salamandridae</taxon>
        <taxon>Pleurodelinae</taxon>
        <taxon>Pleurodeles</taxon>
    </lineage>
</organism>
<comment type="caution">
    <text evidence="1">The sequence shown here is derived from an EMBL/GenBank/DDBJ whole genome shotgun (WGS) entry which is preliminary data.</text>
</comment>
<keyword evidence="2" id="KW-1185">Reference proteome</keyword>
<name>A0AAV7T2Q6_PLEWA</name>
<protein>
    <submittedName>
        <fullName evidence="1">Uncharacterized protein</fullName>
    </submittedName>
</protein>
<proteinExistence type="predicted"/>
<evidence type="ECO:0000313" key="1">
    <source>
        <dbReference type="EMBL" id="KAJ1170733.1"/>
    </source>
</evidence>
<dbReference type="AlphaFoldDB" id="A0AAV7T2Q6"/>
<accession>A0AAV7T2Q6</accession>
<sequence>MLLVLPRHQRCSAQLMPLDFMNLRLLHGMYISAVSSAQWQPRRPLQQVSDDSAPILFDVAQYTGAGPTSLSRQAQAAPRSSHRPGSPELWGFCSAMWLVPGCGRPPPYRSLRSPSSHSHWDPR</sequence>
<reference evidence="1" key="1">
    <citation type="journal article" date="2022" name="bioRxiv">
        <title>Sequencing and chromosome-scale assembly of the giantPleurodeles waltlgenome.</title>
        <authorList>
            <person name="Brown T."/>
            <person name="Elewa A."/>
            <person name="Iarovenko S."/>
            <person name="Subramanian E."/>
            <person name="Araus A.J."/>
            <person name="Petzold A."/>
            <person name="Susuki M."/>
            <person name="Suzuki K.-i.T."/>
            <person name="Hayashi T."/>
            <person name="Toyoda A."/>
            <person name="Oliveira C."/>
            <person name="Osipova E."/>
            <person name="Leigh N.D."/>
            <person name="Simon A."/>
            <person name="Yun M.H."/>
        </authorList>
    </citation>
    <scope>NUCLEOTIDE SEQUENCE</scope>
    <source>
        <strain evidence="1">20211129_DDA</strain>
        <tissue evidence="1">Liver</tissue>
    </source>
</reference>
<evidence type="ECO:0000313" key="2">
    <source>
        <dbReference type="Proteomes" id="UP001066276"/>
    </source>
</evidence>